<dbReference type="RefSeq" id="WP_290331943.1">
    <property type="nucleotide sequence ID" value="NZ_JAUFPU010000004.1"/>
</dbReference>
<reference evidence="8" key="1">
    <citation type="journal article" date="2014" name="Int. J. Syst. Evol. Microbiol.">
        <title>Complete genome of a new Firmicutes species belonging to the dominant human colonic microbiota ('Ruminococcus bicirculans') reveals two chromosomes and a selective capacity to utilize plant glucans.</title>
        <authorList>
            <consortium name="NISC Comparative Sequencing Program"/>
            <person name="Wegmann U."/>
            <person name="Louis P."/>
            <person name="Goesmann A."/>
            <person name="Henrissat B."/>
            <person name="Duncan S.H."/>
            <person name="Flint H.J."/>
        </authorList>
    </citation>
    <scope>NUCLEOTIDE SEQUENCE</scope>
    <source>
        <strain evidence="8">CECT 7703</strain>
    </source>
</reference>
<feature type="domain" description="Flagellar hook-associated protein 2 N-terminal" evidence="6">
    <location>
        <begin position="54"/>
        <end position="121"/>
    </location>
</feature>
<evidence type="ECO:0000256" key="1">
    <source>
        <dbReference type="ARBA" id="ARBA00009764"/>
    </source>
</evidence>
<keyword evidence="4 5" id="KW-0975">Bacterial flagellum</keyword>
<dbReference type="Pfam" id="PF07195">
    <property type="entry name" value="FliD_C"/>
    <property type="match status" value="2"/>
</dbReference>
<evidence type="ECO:0000256" key="4">
    <source>
        <dbReference type="ARBA" id="ARBA00023143"/>
    </source>
</evidence>
<organism evidence="8 9">
    <name type="scientific">Chitinimonas viridis</name>
    <dbReference type="NCBI Taxonomy" id="664880"/>
    <lineage>
        <taxon>Bacteria</taxon>
        <taxon>Pseudomonadati</taxon>
        <taxon>Pseudomonadota</taxon>
        <taxon>Betaproteobacteria</taxon>
        <taxon>Neisseriales</taxon>
        <taxon>Chitinibacteraceae</taxon>
        <taxon>Chitinimonas</taxon>
    </lineage>
</organism>
<keyword evidence="8" id="KW-0282">Flagellum</keyword>
<evidence type="ECO:0000313" key="9">
    <source>
        <dbReference type="Proteomes" id="UP001180081"/>
    </source>
</evidence>
<dbReference type="PANTHER" id="PTHR30288:SF0">
    <property type="entry name" value="FLAGELLAR HOOK-ASSOCIATED PROTEIN 2"/>
    <property type="match status" value="1"/>
</dbReference>
<comment type="similarity">
    <text evidence="1 5">Belongs to the FliD family.</text>
</comment>
<dbReference type="Proteomes" id="UP001180081">
    <property type="component" value="Unassembled WGS sequence"/>
</dbReference>
<evidence type="ECO:0000259" key="6">
    <source>
        <dbReference type="Pfam" id="PF02465"/>
    </source>
</evidence>
<comment type="caution">
    <text evidence="8">The sequence shown here is derived from an EMBL/GenBank/DDBJ whole genome shotgun (WGS) entry which is preliminary data.</text>
</comment>
<evidence type="ECO:0000256" key="2">
    <source>
        <dbReference type="ARBA" id="ARBA00011255"/>
    </source>
</evidence>
<dbReference type="InterPro" id="IPR040026">
    <property type="entry name" value="FliD"/>
</dbReference>
<accession>A0ABT8B2B8</accession>
<dbReference type="InterPro" id="IPR003481">
    <property type="entry name" value="FliD_N"/>
</dbReference>
<keyword evidence="3" id="KW-0175">Coiled coil</keyword>
<evidence type="ECO:0000313" key="8">
    <source>
        <dbReference type="EMBL" id="MDN3576382.1"/>
    </source>
</evidence>
<gene>
    <name evidence="8" type="primary">fliD</name>
    <name evidence="8" type="ORF">QWZ03_06340</name>
</gene>
<comment type="subunit">
    <text evidence="2 5">Homopentamer.</text>
</comment>
<evidence type="ECO:0000256" key="5">
    <source>
        <dbReference type="RuleBase" id="RU362066"/>
    </source>
</evidence>
<keyword evidence="8" id="KW-0969">Cilium</keyword>
<evidence type="ECO:0000259" key="7">
    <source>
        <dbReference type="Pfam" id="PF07195"/>
    </source>
</evidence>
<dbReference type="Pfam" id="PF02465">
    <property type="entry name" value="FliD_N"/>
    <property type="match status" value="1"/>
</dbReference>
<dbReference type="InterPro" id="IPR010809">
    <property type="entry name" value="FliD_C"/>
</dbReference>
<feature type="domain" description="Flagellar hook-associated protein 2 C-terminal" evidence="7">
    <location>
        <begin position="316"/>
        <end position="413"/>
    </location>
</feature>
<keyword evidence="9" id="KW-1185">Reference proteome</keyword>
<reference evidence="8" key="2">
    <citation type="submission" date="2023-06" db="EMBL/GenBank/DDBJ databases">
        <authorList>
            <person name="Lucena T."/>
            <person name="Sun Q."/>
        </authorList>
    </citation>
    <scope>NUCLEOTIDE SEQUENCE</scope>
    <source>
        <strain evidence="8">CECT 7703</strain>
    </source>
</reference>
<protein>
    <recommendedName>
        <fullName evidence="5">Flagellar hook-associated protein 2</fullName>
        <shortName evidence="5">HAP2</shortName>
    </recommendedName>
    <alternativeName>
        <fullName evidence="5">Flagellar cap protein</fullName>
    </alternativeName>
</protein>
<name>A0ABT8B2B8_9NEIS</name>
<proteinExistence type="inferred from homology"/>
<sequence length="466" mass="48648">MNLTNIASNLSRAYGLVSNDPLRLQSLGRATGLNAAAGNGAGSSVGGLRLPGSTQVKLSDYGRLQSALTNLKTAVGGLDSDDEVAGVSLRSDNRQISANVDKKAGPLRAATVEVTQAAESQRLQSQAFDPSTLVGTGTLNIDFGRFNSSTNTFTQGDQATAQVSIGVLDSSLNGIANAINRAGVGISARVVQEDSSARLELTGQNTGTDQAFRIRVRDNDANGTDSTQGLSRLAFDPVEQAGAGRNLTQLRAAQDAELKVDGRAISSPSNQVSRALSGATLNIEGTGTARISLSRDASEASRSAGKLVAALNGFYSQAGNLQADGLTRRIADDLDTALGSAESGSGLKRLNLSQLGVERTGEGRFKLDEEKFNRAFEANADGVTSLLSQVASEVKGVTENSTVTSQLRRSTEGLRAANTTDSNPFVARARQTQLQNLLGNQATLLNYSPTTRNLYGLAQYLSVASF</sequence>
<feature type="domain" description="Flagellar hook-associated protein 2 C-terminal" evidence="7">
    <location>
        <begin position="253"/>
        <end position="314"/>
    </location>
</feature>
<dbReference type="EMBL" id="JAUFPU010000004">
    <property type="protein sequence ID" value="MDN3576382.1"/>
    <property type="molecule type" value="Genomic_DNA"/>
</dbReference>
<keyword evidence="8" id="KW-0966">Cell projection</keyword>
<comment type="subcellular location">
    <subcellularLocation>
        <location evidence="5">Secreted</location>
    </subcellularLocation>
    <subcellularLocation>
        <location evidence="5">Bacterial flagellum</location>
    </subcellularLocation>
</comment>
<evidence type="ECO:0000256" key="3">
    <source>
        <dbReference type="ARBA" id="ARBA00023054"/>
    </source>
</evidence>
<comment type="function">
    <text evidence="5">Required for morphogenesis and for the elongation of the flagellar filament by facilitating polymerization of the flagellin monomers at the tip of growing filament. Forms a capping structure, which prevents flagellin subunits (transported through the central channel of the flagellum) from leaking out without polymerization at the distal end.</text>
</comment>
<dbReference type="PANTHER" id="PTHR30288">
    <property type="entry name" value="FLAGELLAR CAP/ASSEMBLY PROTEIN FLID"/>
    <property type="match status" value="1"/>
</dbReference>
<keyword evidence="5" id="KW-0964">Secreted</keyword>